<feature type="transmembrane region" description="Helical" evidence="8">
    <location>
        <begin position="336"/>
        <end position="358"/>
    </location>
</feature>
<dbReference type="InterPro" id="IPR036259">
    <property type="entry name" value="MFS_trans_sf"/>
</dbReference>
<evidence type="ECO:0000256" key="2">
    <source>
        <dbReference type="ARBA" id="ARBA00022448"/>
    </source>
</evidence>
<keyword evidence="4 8" id="KW-0812">Transmembrane</keyword>
<dbReference type="Pfam" id="PF00083">
    <property type="entry name" value="Sugar_tr"/>
    <property type="match status" value="2"/>
</dbReference>
<accession>A0A318J670</accession>
<sequence length="443" mass="47538">MATDKPISRRRQIIAAVVGNTLEWYDFIVYGFMTSIISKLFFPADGNEFISLLMATATFGVGFFMRPVGGVLLGIYADRKGRKAAMQLIMAIMALVSLLIACAPPYAAIGVAAPLLIVLARLLQGFATGGEYASATAFLVEAAPPHQRGLYGSWQLVGQMLAILGGAGMGALITHNLDQGQLESWGWRLPFLVGLLIAPVGWWVRRHMDETEAFLEASQPQAAAPGLGGQLQQNRRNILLTIGLTIPGTAGFYVLLVNMPGYVHRQFGLPLDQAFTIQMLAVAWMAILIPLAGAWSDRIGRRPLLFWPYLGFLIMIYPGFAWLADAPGIERLLMVQLLFCTLLGLAFGPAPTAVSELFPVRVRSTGVSIGYNLAVMIFGGFAPFIVTWLGGRTGSPIAPVYYLLPSTMLGVVACYFLPRGRPAAAAIAPASLVTSNAASGESS</sequence>
<dbReference type="InterPro" id="IPR051084">
    <property type="entry name" value="H+-coupled_symporters"/>
</dbReference>
<gene>
    <name evidence="10" type="ORF">DFR38_11326</name>
</gene>
<evidence type="ECO:0000313" key="11">
    <source>
        <dbReference type="Proteomes" id="UP000248395"/>
    </source>
</evidence>
<feature type="transmembrane region" description="Helical" evidence="8">
    <location>
        <begin position="397"/>
        <end position="417"/>
    </location>
</feature>
<evidence type="ECO:0000256" key="6">
    <source>
        <dbReference type="ARBA" id="ARBA00022989"/>
    </source>
</evidence>
<feature type="transmembrane region" description="Helical" evidence="8">
    <location>
        <begin position="304"/>
        <end position="324"/>
    </location>
</feature>
<evidence type="ECO:0000313" key="10">
    <source>
        <dbReference type="EMBL" id="PXX44344.1"/>
    </source>
</evidence>
<feature type="transmembrane region" description="Helical" evidence="8">
    <location>
        <begin position="185"/>
        <end position="204"/>
    </location>
</feature>
<feature type="transmembrane region" description="Helical" evidence="8">
    <location>
        <begin position="370"/>
        <end position="391"/>
    </location>
</feature>
<feature type="domain" description="Major facilitator superfamily (MFS) profile" evidence="9">
    <location>
        <begin position="12"/>
        <end position="422"/>
    </location>
</feature>
<dbReference type="FunFam" id="1.20.1250.20:FF:000001">
    <property type="entry name" value="Dicarboxylate MFS transporter"/>
    <property type="match status" value="1"/>
</dbReference>
<keyword evidence="3" id="KW-1003">Cell membrane</keyword>
<feature type="transmembrane region" description="Helical" evidence="8">
    <location>
        <begin position="49"/>
        <end position="76"/>
    </location>
</feature>
<keyword evidence="6 8" id="KW-1133">Transmembrane helix</keyword>
<dbReference type="Gene3D" id="1.20.1250.20">
    <property type="entry name" value="MFS general substrate transporter like domains"/>
    <property type="match status" value="2"/>
</dbReference>
<feature type="transmembrane region" description="Helical" evidence="8">
    <location>
        <begin position="238"/>
        <end position="255"/>
    </location>
</feature>
<feature type="transmembrane region" description="Helical" evidence="8">
    <location>
        <begin position="12"/>
        <end position="37"/>
    </location>
</feature>
<evidence type="ECO:0000256" key="7">
    <source>
        <dbReference type="ARBA" id="ARBA00023136"/>
    </source>
</evidence>
<dbReference type="InterPro" id="IPR005829">
    <property type="entry name" value="Sugar_transporter_CS"/>
</dbReference>
<dbReference type="GO" id="GO:0005886">
    <property type="term" value="C:plasma membrane"/>
    <property type="evidence" value="ECO:0007669"/>
    <property type="project" value="UniProtKB-SubCell"/>
</dbReference>
<name>A0A318J670_9NEIS</name>
<dbReference type="InterPro" id="IPR020846">
    <property type="entry name" value="MFS_dom"/>
</dbReference>
<evidence type="ECO:0000259" key="9">
    <source>
        <dbReference type="PROSITE" id="PS50850"/>
    </source>
</evidence>
<proteinExistence type="predicted"/>
<dbReference type="AlphaFoldDB" id="A0A318J670"/>
<evidence type="ECO:0000256" key="1">
    <source>
        <dbReference type="ARBA" id="ARBA00004651"/>
    </source>
</evidence>
<dbReference type="PROSITE" id="PS50850">
    <property type="entry name" value="MFS"/>
    <property type="match status" value="1"/>
</dbReference>
<comment type="caution">
    <text evidence="10">The sequence shown here is derived from an EMBL/GenBank/DDBJ whole genome shotgun (WGS) entry which is preliminary data.</text>
</comment>
<dbReference type="GO" id="GO:0015293">
    <property type="term" value="F:symporter activity"/>
    <property type="evidence" value="ECO:0007669"/>
    <property type="project" value="UniProtKB-KW"/>
</dbReference>
<reference evidence="10 11" key="1">
    <citation type="submission" date="2018-05" db="EMBL/GenBank/DDBJ databases">
        <title>Genomic Encyclopedia of Type Strains, Phase IV (KMG-IV): sequencing the most valuable type-strain genomes for metagenomic binning, comparative biology and taxonomic classification.</title>
        <authorList>
            <person name="Goeker M."/>
        </authorList>
    </citation>
    <scope>NUCLEOTIDE SEQUENCE [LARGE SCALE GENOMIC DNA]</scope>
    <source>
        <strain evidence="10 11">DSM 25134</strain>
    </source>
</reference>
<keyword evidence="7 8" id="KW-0472">Membrane</keyword>
<dbReference type="Proteomes" id="UP000248395">
    <property type="component" value="Unassembled WGS sequence"/>
</dbReference>
<keyword evidence="2" id="KW-0813">Transport</keyword>
<dbReference type="EMBL" id="QJKC01000013">
    <property type="protein sequence ID" value="PXX44344.1"/>
    <property type="molecule type" value="Genomic_DNA"/>
</dbReference>
<organism evidence="10 11">
    <name type="scientific">Aquitalea magnusonii</name>
    <dbReference type="NCBI Taxonomy" id="332411"/>
    <lineage>
        <taxon>Bacteria</taxon>
        <taxon>Pseudomonadati</taxon>
        <taxon>Pseudomonadota</taxon>
        <taxon>Betaproteobacteria</taxon>
        <taxon>Neisseriales</taxon>
        <taxon>Chromobacteriaceae</taxon>
        <taxon>Aquitalea</taxon>
    </lineage>
</organism>
<evidence type="ECO:0000256" key="5">
    <source>
        <dbReference type="ARBA" id="ARBA00022847"/>
    </source>
</evidence>
<dbReference type="PANTHER" id="PTHR43528:SF8">
    <property type="entry name" value="BLR0239 PROTEIN"/>
    <property type="match status" value="1"/>
</dbReference>
<comment type="subcellular location">
    <subcellularLocation>
        <location evidence="1">Cell membrane</location>
        <topology evidence="1">Multi-pass membrane protein</topology>
    </subcellularLocation>
</comment>
<feature type="transmembrane region" description="Helical" evidence="8">
    <location>
        <begin position="275"/>
        <end position="292"/>
    </location>
</feature>
<dbReference type="PANTHER" id="PTHR43528">
    <property type="entry name" value="ALPHA-KETOGLUTARATE PERMEASE"/>
    <property type="match status" value="1"/>
</dbReference>
<protein>
    <submittedName>
        <fullName evidence="10">Putative MFS family arabinose efflux permease</fullName>
    </submittedName>
</protein>
<dbReference type="SUPFAM" id="SSF103473">
    <property type="entry name" value="MFS general substrate transporter"/>
    <property type="match status" value="1"/>
</dbReference>
<evidence type="ECO:0000256" key="4">
    <source>
        <dbReference type="ARBA" id="ARBA00022692"/>
    </source>
</evidence>
<keyword evidence="5" id="KW-0769">Symport</keyword>
<evidence type="ECO:0000256" key="3">
    <source>
        <dbReference type="ARBA" id="ARBA00022475"/>
    </source>
</evidence>
<dbReference type="InterPro" id="IPR005828">
    <property type="entry name" value="MFS_sugar_transport-like"/>
</dbReference>
<dbReference type="PROSITE" id="PS00217">
    <property type="entry name" value="SUGAR_TRANSPORT_2"/>
    <property type="match status" value="1"/>
</dbReference>
<feature type="transmembrane region" description="Helical" evidence="8">
    <location>
        <begin position="88"/>
        <end position="109"/>
    </location>
</feature>
<dbReference type="OrthoDB" id="6766492at2"/>
<evidence type="ECO:0000256" key="8">
    <source>
        <dbReference type="SAM" id="Phobius"/>
    </source>
</evidence>
<dbReference type="RefSeq" id="WP_059285271.1">
    <property type="nucleotide sequence ID" value="NZ_LNQU01000020.1"/>
</dbReference>
<keyword evidence="11" id="KW-1185">Reference proteome</keyword>